<dbReference type="AlphaFoldDB" id="A0A9Q3GTF0"/>
<evidence type="ECO:0000313" key="2">
    <source>
        <dbReference type="EMBL" id="MBW0479261.1"/>
    </source>
</evidence>
<name>A0A9Q3GTF0_9BASI</name>
<feature type="compositionally biased region" description="Acidic residues" evidence="1">
    <location>
        <begin position="12"/>
        <end position="25"/>
    </location>
</feature>
<dbReference type="EMBL" id="AVOT02005510">
    <property type="protein sequence ID" value="MBW0479261.1"/>
    <property type="molecule type" value="Genomic_DNA"/>
</dbReference>
<feature type="region of interest" description="Disordered" evidence="1">
    <location>
        <begin position="1"/>
        <end position="48"/>
    </location>
</feature>
<comment type="caution">
    <text evidence="2">The sequence shown here is derived from an EMBL/GenBank/DDBJ whole genome shotgun (WGS) entry which is preliminary data.</text>
</comment>
<protein>
    <submittedName>
        <fullName evidence="2">Uncharacterized protein</fullName>
    </submittedName>
</protein>
<dbReference type="Proteomes" id="UP000765509">
    <property type="component" value="Unassembled WGS sequence"/>
</dbReference>
<gene>
    <name evidence="2" type="ORF">O181_018976</name>
</gene>
<sequence>MIRKIANSQPDPDAEGSDEFDGEEVEVVHNSIGHPSSTSPSHPPAKRFQSHIIPRTPRIFQPTLSTIPTTLPPA</sequence>
<accession>A0A9Q3GTF0</accession>
<organism evidence="2 3">
    <name type="scientific">Austropuccinia psidii MF-1</name>
    <dbReference type="NCBI Taxonomy" id="1389203"/>
    <lineage>
        <taxon>Eukaryota</taxon>
        <taxon>Fungi</taxon>
        <taxon>Dikarya</taxon>
        <taxon>Basidiomycota</taxon>
        <taxon>Pucciniomycotina</taxon>
        <taxon>Pucciniomycetes</taxon>
        <taxon>Pucciniales</taxon>
        <taxon>Sphaerophragmiaceae</taxon>
        <taxon>Austropuccinia</taxon>
    </lineage>
</organism>
<feature type="compositionally biased region" description="Polar residues" evidence="1">
    <location>
        <begin position="1"/>
        <end position="10"/>
    </location>
</feature>
<reference evidence="2" key="1">
    <citation type="submission" date="2021-03" db="EMBL/GenBank/DDBJ databases">
        <title>Draft genome sequence of rust myrtle Austropuccinia psidii MF-1, a brazilian biotype.</title>
        <authorList>
            <person name="Quecine M.C."/>
            <person name="Pachon D.M.R."/>
            <person name="Bonatelli M.L."/>
            <person name="Correr F.H."/>
            <person name="Franceschini L.M."/>
            <person name="Leite T.F."/>
            <person name="Margarido G.R.A."/>
            <person name="Almeida C.A."/>
            <person name="Ferrarezi J.A."/>
            <person name="Labate C.A."/>
        </authorList>
    </citation>
    <scope>NUCLEOTIDE SEQUENCE</scope>
    <source>
        <strain evidence="2">MF-1</strain>
    </source>
</reference>
<proteinExistence type="predicted"/>
<evidence type="ECO:0000313" key="3">
    <source>
        <dbReference type="Proteomes" id="UP000765509"/>
    </source>
</evidence>
<evidence type="ECO:0000256" key="1">
    <source>
        <dbReference type="SAM" id="MobiDB-lite"/>
    </source>
</evidence>
<keyword evidence="3" id="KW-1185">Reference proteome</keyword>